<dbReference type="GO" id="GO:0006351">
    <property type="term" value="P:DNA-templated transcription"/>
    <property type="evidence" value="ECO:0007669"/>
    <property type="project" value="InterPro"/>
</dbReference>
<feature type="compositionally biased region" description="Basic and acidic residues" evidence="4">
    <location>
        <begin position="151"/>
        <end position="161"/>
    </location>
</feature>
<dbReference type="eggNOG" id="ENOG502SI49">
    <property type="taxonomic scope" value="Eukaryota"/>
</dbReference>
<dbReference type="InParanoid" id="A8NXZ4"/>
<evidence type="ECO:0000256" key="3">
    <source>
        <dbReference type="ARBA" id="ARBA00023242"/>
    </source>
</evidence>
<dbReference type="GO" id="GO:0003677">
    <property type="term" value="F:DNA binding"/>
    <property type="evidence" value="ECO:0007669"/>
    <property type="project" value="InterPro"/>
</dbReference>
<feature type="compositionally biased region" description="Low complexity" evidence="4">
    <location>
        <begin position="17"/>
        <end position="29"/>
    </location>
</feature>
<dbReference type="Pfam" id="PF04082">
    <property type="entry name" value="Fungal_trans"/>
    <property type="match status" value="1"/>
</dbReference>
<dbReference type="PROSITE" id="PS50048">
    <property type="entry name" value="ZN2_CY6_FUNGAL_2"/>
    <property type="match status" value="1"/>
</dbReference>
<evidence type="ECO:0000313" key="6">
    <source>
        <dbReference type="EMBL" id="EAU84929.1"/>
    </source>
</evidence>
<dbReference type="OrthoDB" id="762982at2759"/>
<feature type="compositionally biased region" description="Polar residues" evidence="4">
    <location>
        <begin position="1"/>
        <end position="11"/>
    </location>
</feature>
<dbReference type="CDD" id="cd12148">
    <property type="entry name" value="fungal_TF_MHR"/>
    <property type="match status" value="1"/>
</dbReference>
<feature type="compositionally biased region" description="Basic and acidic residues" evidence="4">
    <location>
        <begin position="678"/>
        <end position="687"/>
    </location>
</feature>
<feature type="region of interest" description="Disordered" evidence="4">
    <location>
        <begin position="193"/>
        <end position="215"/>
    </location>
</feature>
<dbReference type="KEGG" id="cci:CC1G_00448"/>
<feature type="compositionally biased region" description="Basic and acidic residues" evidence="4">
    <location>
        <begin position="193"/>
        <end position="211"/>
    </location>
</feature>
<feature type="compositionally biased region" description="Polar residues" evidence="4">
    <location>
        <begin position="699"/>
        <end position="708"/>
    </location>
</feature>
<dbReference type="PANTHER" id="PTHR31001:SF88">
    <property type="entry name" value="TRANSCRIPTION FACTOR PDR3"/>
    <property type="match status" value="1"/>
</dbReference>
<feature type="domain" description="Zn(2)-C6 fungal-type" evidence="5">
    <location>
        <begin position="55"/>
        <end position="84"/>
    </location>
</feature>
<comment type="subcellular location">
    <subcellularLocation>
        <location evidence="1">Nucleus</location>
    </subcellularLocation>
</comment>
<evidence type="ECO:0000256" key="2">
    <source>
        <dbReference type="ARBA" id="ARBA00022723"/>
    </source>
</evidence>
<dbReference type="SUPFAM" id="SSF57701">
    <property type="entry name" value="Zn2/Cys6 DNA-binding domain"/>
    <property type="match status" value="1"/>
</dbReference>
<name>A8NXZ4_COPC7</name>
<dbReference type="CDD" id="cd00067">
    <property type="entry name" value="GAL4"/>
    <property type="match status" value="1"/>
</dbReference>
<feature type="region of interest" description="Disordered" evidence="4">
    <location>
        <begin position="1"/>
        <end position="51"/>
    </location>
</feature>
<gene>
    <name evidence="6" type="ORF">CC1G_00448</name>
</gene>
<dbReference type="GO" id="GO:0008270">
    <property type="term" value="F:zinc ion binding"/>
    <property type="evidence" value="ECO:0007669"/>
    <property type="project" value="InterPro"/>
</dbReference>
<dbReference type="Pfam" id="PF00172">
    <property type="entry name" value="Zn_clus"/>
    <property type="match status" value="1"/>
</dbReference>
<sequence length="852" mass="94960">MADDSSASPSVQRPKPTRTATTGTVRARASPPPGQSSDQPNDGRPPTKRARKAINCEPCRNSKLKCDRNRPCSSCVLRGTSAMCYQDGRGPEGSDPLGRGDDNNFARIDPAQEIARLRHSISLLEAYVFPAHRNHALNHRRISDATSFLSPKKETQEDGDKSNMAPGMLGSQGQGGLYAGPTSAATHLLITDNRDSDEGDSRQQSQDRADDFPPTQADYDRDLLAMLPSLSTIDTLINHYFEYCNWIYRHVNQPSFSVQWDRFKNGMSADRIVLATACVMMAIAVHYLPQDHPVLESLLNNDTHEELGTRFYEISSTALQRRLSETRAYSLELVELLLSRCHFLTLSKTDSEEIWHVRGELVTIGMAMGLHRDPGKWRMHRDVAERRRWAWWHIILLERWQAFMFGRPLAVASHHFDTQLPSYCDPAVDKTGRLYLFNIALFRLAFILGDIMDDAVSVRPVPYESVQANDRALTQWMENLPPELDLDEYRVARCLASTNLATRRQGVQSVIIRTSYYHIRFTLHRPYASASANAPNSKSSVSPERQAQSLEIAVGAADKLITMVGQSRPDFLANSSLAVPGHMNWGPFHCFSAAMFFSFQLIANPDQPGAGLFRQSIRKAIATLEQCRGTAVADKGYNILQALTPLYSPEFPKASPEEREKQRAQVMGVVKKLAFPYHDSHDPRRYGDSPSARGGTVGSPANSSSVSPPMQVMQALPQQPYESVQSHTMSSMRTPTSNAVYSSHPHQPQPSMSHQTNSIHALSQSPQAQPQIVHHPQSLAGVSTSYQQPQSYAPMGPPTQMYADNNRYGMPYVHTVDETIWGAAVGFGQGEWTQFLDGFKQEQSSGRHMHGS</sequence>
<feature type="region of interest" description="Disordered" evidence="4">
    <location>
        <begin position="144"/>
        <end position="177"/>
    </location>
</feature>
<dbReference type="GO" id="GO:0005634">
    <property type="term" value="C:nucleus"/>
    <property type="evidence" value="ECO:0007669"/>
    <property type="project" value="UniProtKB-SubCell"/>
</dbReference>
<accession>A8NXZ4</accession>
<evidence type="ECO:0000256" key="4">
    <source>
        <dbReference type="SAM" id="MobiDB-lite"/>
    </source>
</evidence>
<feature type="compositionally biased region" description="Polar residues" evidence="4">
    <location>
        <begin position="716"/>
        <end position="741"/>
    </location>
</feature>
<keyword evidence="2" id="KW-0479">Metal-binding</keyword>
<evidence type="ECO:0000259" key="5">
    <source>
        <dbReference type="PROSITE" id="PS50048"/>
    </source>
</evidence>
<keyword evidence="3" id="KW-0539">Nucleus</keyword>
<dbReference type="RefSeq" id="XP_001837312.1">
    <property type="nucleotide sequence ID" value="XM_001837260.2"/>
</dbReference>
<dbReference type="SMART" id="SM00906">
    <property type="entry name" value="Fungal_trans"/>
    <property type="match status" value="1"/>
</dbReference>
<dbReference type="InterPro" id="IPR007219">
    <property type="entry name" value="XnlR_reg_dom"/>
</dbReference>
<evidence type="ECO:0000256" key="1">
    <source>
        <dbReference type="ARBA" id="ARBA00004123"/>
    </source>
</evidence>
<keyword evidence="7" id="KW-1185">Reference proteome</keyword>
<reference evidence="6 7" key="1">
    <citation type="journal article" date="2010" name="Proc. Natl. Acad. Sci. U.S.A.">
        <title>Insights into evolution of multicellular fungi from the assembled chromosomes of the mushroom Coprinopsis cinerea (Coprinus cinereus).</title>
        <authorList>
            <person name="Stajich J.E."/>
            <person name="Wilke S.K."/>
            <person name="Ahren D."/>
            <person name="Au C.H."/>
            <person name="Birren B.W."/>
            <person name="Borodovsky M."/>
            <person name="Burns C."/>
            <person name="Canback B."/>
            <person name="Casselton L.A."/>
            <person name="Cheng C.K."/>
            <person name="Deng J."/>
            <person name="Dietrich F.S."/>
            <person name="Fargo D.C."/>
            <person name="Farman M.L."/>
            <person name="Gathman A.C."/>
            <person name="Goldberg J."/>
            <person name="Guigo R."/>
            <person name="Hoegger P.J."/>
            <person name="Hooker J.B."/>
            <person name="Huggins A."/>
            <person name="James T.Y."/>
            <person name="Kamada T."/>
            <person name="Kilaru S."/>
            <person name="Kodira C."/>
            <person name="Kues U."/>
            <person name="Kupfer D."/>
            <person name="Kwan H.S."/>
            <person name="Lomsadze A."/>
            <person name="Li W."/>
            <person name="Lilly W.W."/>
            <person name="Ma L.J."/>
            <person name="Mackey A.J."/>
            <person name="Manning G."/>
            <person name="Martin F."/>
            <person name="Muraguchi H."/>
            <person name="Natvig D.O."/>
            <person name="Palmerini H."/>
            <person name="Ramesh M.A."/>
            <person name="Rehmeyer C.J."/>
            <person name="Roe B.A."/>
            <person name="Shenoy N."/>
            <person name="Stanke M."/>
            <person name="Ter-Hovhannisyan V."/>
            <person name="Tunlid A."/>
            <person name="Velagapudi R."/>
            <person name="Vision T.J."/>
            <person name="Zeng Q."/>
            <person name="Zolan M.E."/>
            <person name="Pukkila P.J."/>
        </authorList>
    </citation>
    <scope>NUCLEOTIDE SEQUENCE [LARGE SCALE GENOMIC DNA]</scope>
    <source>
        <strain evidence="7">Okayama-7 / 130 / ATCC MYA-4618 / FGSC 9003</strain>
    </source>
</reference>
<dbReference type="GO" id="GO:0000981">
    <property type="term" value="F:DNA-binding transcription factor activity, RNA polymerase II-specific"/>
    <property type="evidence" value="ECO:0007669"/>
    <property type="project" value="InterPro"/>
</dbReference>
<protein>
    <recommendedName>
        <fullName evidence="5">Zn(2)-C6 fungal-type domain-containing protein</fullName>
    </recommendedName>
</protein>
<dbReference type="PANTHER" id="PTHR31001">
    <property type="entry name" value="UNCHARACTERIZED TRANSCRIPTIONAL REGULATORY PROTEIN"/>
    <property type="match status" value="1"/>
</dbReference>
<dbReference type="STRING" id="240176.A8NXZ4"/>
<feature type="compositionally biased region" description="Low complexity" evidence="4">
    <location>
        <begin position="742"/>
        <end position="754"/>
    </location>
</feature>
<dbReference type="InterPro" id="IPR036864">
    <property type="entry name" value="Zn2-C6_fun-type_DNA-bd_sf"/>
</dbReference>
<dbReference type="InterPro" id="IPR001138">
    <property type="entry name" value="Zn2Cys6_DnaBD"/>
</dbReference>
<dbReference type="Gene3D" id="4.10.240.10">
    <property type="entry name" value="Zn(2)-C6 fungal-type DNA-binding domain"/>
    <property type="match status" value="1"/>
</dbReference>
<comment type="caution">
    <text evidence="6">The sequence shown here is derived from an EMBL/GenBank/DDBJ whole genome shotgun (WGS) entry which is preliminary data.</text>
</comment>
<feature type="region of interest" description="Disordered" evidence="4">
    <location>
        <begin position="678"/>
        <end position="754"/>
    </location>
</feature>
<proteinExistence type="predicted"/>
<dbReference type="GeneID" id="6013869"/>
<dbReference type="VEuPathDB" id="FungiDB:CC1G_00448"/>
<dbReference type="InterPro" id="IPR050613">
    <property type="entry name" value="Sec_Metabolite_Reg"/>
</dbReference>
<organism evidence="6 7">
    <name type="scientific">Coprinopsis cinerea (strain Okayama-7 / 130 / ATCC MYA-4618 / FGSC 9003)</name>
    <name type="common">Inky cap fungus</name>
    <name type="synonym">Hormographiella aspergillata</name>
    <dbReference type="NCBI Taxonomy" id="240176"/>
    <lineage>
        <taxon>Eukaryota</taxon>
        <taxon>Fungi</taxon>
        <taxon>Dikarya</taxon>
        <taxon>Basidiomycota</taxon>
        <taxon>Agaricomycotina</taxon>
        <taxon>Agaricomycetes</taxon>
        <taxon>Agaricomycetidae</taxon>
        <taxon>Agaricales</taxon>
        <taxon>Agaricineae</taxon>
        <taxon>Psathyrellaceae</taxon>
        <taxon>Coprinopsis</taxon>
    </lineage>
</organism>
<dbReference type="Proteomes" id="UP000001861">
    <property type="component" value="Unassembled WGS sequence"/>
</dbReference>
<evidence type="ECO:0000313" key="7">
    <source>
        <dbReference type="Proteomes" id="UP000001861"/>
    </source>
</evidence>
<dbReference type="EMBL" id="AACS02000005">
    <property type="protein sequence ID" value="EAU84929.1"/>
    <property type="molecule type" value="Genomic_DNA"/>
</dbReference>
<dbReference type="OMA" id="ATACVIM"/>
<dbReference type="AlphaFoldDB" id="A8NXZ4"/>